<dbReference type="PANTHER" id="PTHR16296">
    <property type="entry name" value="UNCHARACTERIZED HYPOTHALAMUS PROTEIN HT007"/>
    <property type="match status" value="1"/>
</dbReference>
<keyword evidence="5 7" id="KW-0472">Membrane</keyword>
<feature type="transmembrane region" description="Helical" evidence="7">
    <location>
        <begin position="48"/>
        <end position="68"/>
    </location>
</feature>
<dbReference type="EnsemblMetazoa" id="XM_022799235">
    <property type="protein sequence ID" value="XP_022654970"/>
    <property type="gene ID" value="LOC111247813"/>
</dbReference>
<dbReference type="AlphaFoldDB" id="A0A7M7K3B2"/>
<dbReference type="Proteomes" id="UP000594260">
    <property type="component" value="Unplaced"/>
</dbReference>
<dbReference type="GO" id="GO:0031966">
    <property type="term" value="C:mitochondrial membrane"/>
    <property type="evidence" value="ECO:0007669"/>
    <property type="project" value="UniProtKB-SubCell"/>
</dbReference>
<feature type="transmembrane region" description="Helical" evidence="7">
    <location>
        <begin position="129"/>
        <end position="150"/>
    </location>
</feature>
<name>A0A7M7K3B2_VARDE</name>
<accession>A0A7M7K3B2</accession>
<evidence type="ECO:0000256" key="1">
    <source>
        <dbReference type="ARBA" id="ARBA00004225"/>
    </source>
</evidence>
<dbReference type="Pfam" id="PF07114">
    <property type="entry name" value="TMEM126"/>
    <property type="match status" value="1"/>
</dbReference>
<comment type="subcellular location">
    <subcellularLocation>
        <location evidence="1">Mitochondrion membrane</location>
        <topology evidence="1">Multi-pass membrane protein</topology>
    </subcellularLocation>
</comment>
<evidence type="ECO:0000313" key="9">
    <source>
        <dbReference type="Proteomes" id="UP000594260"/>
    </source>
</evidence>
<dbReference type="RefSeq" id="XP_022654970.1">
    <property type="nucleotide sequence ID" value="XM_022799235.1"/>
</dbReference>
<dbReference type="EnsemblMetazoa" id="XM_022799234">
    <property type="protein sequence ID" value="XP_022654969"/>
    <property type="gene ID" value="LOC111247813"/>
</dbReference>
<keyword evidence="2 7" id="KW-0812">Transmembrane</keyword>
<dbReference type="GO" id="GO:0032981">
    <property type="term" value="P:mitochondrial respiratory chain complex I assembly"/>
    <property type="evidence" value="ECO:0007669"/>
    <property type="project" value="TreeGrafter"/>
</dbReference>
<dbReference type="RefSeq" id="XP_022654971.1">
    <property type="nucleotide sequence ID" value="XM_022799236.1"/>
</dbReference>
<evidence type="ECO:0000256" key="6">
    <source>
        <dbReference type="SAM" id="MobiDB-lite"/>
    </source>
</evidence>
<evidence type="ECO:0000256" key="4">
    <source>
        <dbReference type="ARBA" id="ARBA00023128"/>
    </source>
</evidence>
<evidence type="ECO:0000256" key="2">
    <source>
        <dbReference type="ARBA" id="ARBA00022692"/>
    </source>
</evidence>
<keyword evidence="9" id="KW-1185">Reference proteome</keyword>
<dbReference type="EnsemblMetazoa" id="XM_022799236">
    <property type="protein sequence ID" value="XP_022654971"/>
    <property type="gene ID" value="LOC111247813"/>
</dbReference>
<keyword evidence="4" id="KW-0496">Mitochondrion</keyword>
<dbReference type="PANTHER" id="PTHR16296:SF2">
    <property type="entry name" value="TRANSMEMBRANE PROTEIN 126A"/>
    <property type="match status" value="1"/>
</dbReference>
<evidence type="ECO:0000256" key="7">
    <source>
        <dbReference type="SAM" id="Phobius"/>
    </source>
</evidence>
<dbReference type="GeneID" id="111247813"/>
<dbReference type="OrthoDB" id="6234762at2759"/>
<sequence length="231" mass="25553">MMERPRVLRPGEKLPPNCRLLLGDELDTFLNKAIAEYKPSKDMIPLKYAAIPMGLTAGVCAFAVTTTFRRFFKLGSFAQKTCYAAVIFPASTTSVIMHSNTTKDIIHRETKCPVCVQTRAMSFQALFGALYPAIVAPIICASFSVPRALAPSFLLKENVIAILRHMQKKPKVYIWSILANAVVGGVWTHLEQNASWKLHVKLSGEHPAEKKKKQQNSGVIMSQDNGTSFTA</sequence>
<proteinExistence type="predicted"/>
<evidence type="ECO:0000256" key="5">
    <source>
        <dbReference type="ARBA" id="ARBA00023136"/>
    </source>
</evidence>
<protein>
    <submittedName>
        <fullName evidence="8">Uncharacterized protein</fullName>
    </submittedName>
</protein>
<evidence type="ECO:0000256" key="3">
    <source>
        <dbReference type="ARBA" id="ARBA00022989"/>
    </source>
</evidence>
<dbReference type="InParanoid" id="A0A7M7K3B2"/>
<organism evidence="8 9">
    <name type="scientific">Varroa destructor</name>
    <name type="common">Honeybee mite</name>
    <dbReference type="NCBI Taxonomy" id="109461"/>
    <lineage>
        <taxon>Eukaryota</taxon>
        <taxon>Metazoa</taxon>
        <taxon>Ecdysozoa</taxon>
        <taxon>Arthropoda</taxon>
        <taxon>Chelicerata</taxon>
        <taxon>Arachnida</taxon>
        <taxon>Acari</taxon>
        <taxon>Parasitiformes</taxon>
        <taxon>Mesostigmata</taxon>
        <taxon>Gamasina</taxon>
        <taxon>Dermanyssoidea</taxon>
        <taxon>Varroidae</taxon>
        <taxon>Varroa</taxon>
    </lineage>
</organism>
<feature type="region of interest" description="Disordered" evidence="6">
    <location>
        <begin position="206"/>
        <end position="231"/>
    </location>
</feature>
<dbReference type="FunCoup" id="A0A7M7K3B2">
    <property type="interactions" value="314"/>
</dbReference>
<evidence type="ECO:0000313" key="8">
    <source>
        <dbReference type="EnsemblMetazoa" id="XP_022654970"/>
    </source>
</evidence>
<feature type="compositionally biased region" description="Polar residues" evidence="6">
    <location>
        <begin position="215"/>
        <end position="231"/>
    </location>
</feature>
<keyword evidence="3 7" id="KW-1133">Transmembrane helix</keyword>
<dbReference type="InterPro" id="IPR009801">
    <property type="entry name" value="TMEM126"/>
</dbReference>
<dbReference type="RefSeq" id="XP_022654969.1">
    <property type="nucleotide sequence ID" value="XM_022799234.1"/>
</dbReference>
<dbReference type="KEGG" id="vde:111247813"/>
<reference evidence="8" key="1">
    <citation type="submission" date="2021-01" db="UniProtKB">
        <authorList>
            <consortium name="EnsemblMetazoa"/>
        </authorList>
    </citation>
    <scope>IDENTIFICATION</scope>
</reference>